<dbReference type="RefSeq" id="XP_018248154.1">
    <property type="nucleotide sequence ID" value="XM_018400576.1"/>
</dbReference>
<dbReference type="GeneID" id="28961013"/>
<name>A0A0J9VFN1_FUSO4</name>
<reference evidence="1" key="1">
    <citation type="submission" date="2007-04" db="EMBL/GenBank/DDBJ databases">
        <authorList>
            <consortium name="The Broad Institute Genome Sequencing Platform"/>
            <person name="Birren B."/>
            <person name="Lander E."/>
            <person name="Galagan J."/>
            <person name="Nusbaum C."/>
            <person name="Devon K."/>
            <person name="Ma L.-J."/>
            <person name="Jaffe D."/>
            <person name="Butler J."/>
            <person name="Alvarez P."/>
            <person name="Gnerre S."/>
            <person name="Grabherr M."/>
            <person name="Kleber M."/>
            <person name="Mauceli E."/>
            <person name="Brockman W."/>
            <person name="MacCallum I.A."/>
            <person name="Young S."/>
            <person name="LaButti K."/>
            <person name="DeCaprio D."/>
            <person name="Crawford M."/>
            <person name="Koehrsen M."/>
            <person name="Engels R."/>
            <person name="Montgomery P."/>
            <person name="Pearson M."/>
            <person name="Howarth C."/>
            <person name="Larson L."/>
            <person name="White J."/>
            <person name="O'Leary S."/>
            <person name="Kodira C."/>
            <person name="Zeng Q."/>
            <person name="Yandava C."/>
            <person name="Alvarado L."/>
            <person name="Kistler C."/>
            <person name="Shim W.-B."/>
            <person name="Kang S."/>
            <person name="Woloshuk C."/>
        </authorList>
    </citation>
    <scope>NUCLEOTIDE SEQUENCE</scope>
    <source>
        <strain evidence="1">4287</strain>
    </source>
</reference>
<protein>
    <submittedName>
        <fullName evidence="1">Uncharacterized protein</fullName>
    </submittedName>
</protein>
<gene>
    <name evidence="1" type="ORF">FOXG_20307</name>
</gene>
<dbReference type="Proteomes" id="UP000009097">
    <property type="component" value="Unassembled WGS sequence"/>
</dbReference>
<reference evidence="1" key="2">
    <citation type="journal article" date="2010" name="Nature">
        <title>Comparative genomics reveals mobile pathogenicity chromosomes in Fusarium.</title>
        <authorList>
            <person name="Ma L.J."/>
            <person name="van der Does H.C."/>
            <person name="Borkovich K.A."/>
            <person name="Coleman J.J."/>
            <person name="Daboussi M.J."/>
            <person name="Di Pietro A."/>
            <person name="Dufresne M."/>
            <person name="Freitag M."/>
            <person name="Grabherr M."/>
            <person name="Henrissat B."/>
            <person name="Houterman P.M."/>
            <person name="Kang S."/>
            <person name="Shim W.B."/>
            <person name="Woloshuk C."/>
            <person name="Xie X."/>
            <person name="Xu J.R."/>
            <person name="Antoniw J."/>
            <person name="Baker S.E."/>
            <person name="Bluhm B.H."/>
            <person name="Breakspear A."/>
            <person name="Brown D.W."/>
            <person name="Butchko R.A."/>
            <person name="Chapman S."/>
            <person name="Coulson R."/>
            <person name="Coutinho P.M."/>
            <person name="Danchin E.G."/>
            <person name="Diener A."/>
            <person name="Gale L.R."/>
            <person name="Gardiner D.M."/>
            <person name="Goff S."/>
            <person name="Hammond-Kosack K.E."/>
            <person name="Hilburn K."/>
            <person name="Hua-Van A."/>
            <person name="Jonkers W."/>
            <person name="Kazan K."/>
            <person name="Kodira C.D."/>
            <person name="Koehrsen M."/>
            <person name="Kumar L."/>
            <person name="Lee Y.H."/>
            <person name="Li L."/>
            <person name="Manners J.M."/>
            <person name="Miranda-Saavedra D."/>
            <person name="Mukherjee M."/>
            <person name="Park G."/>
            <person name="Park J."/>
            <person name="Park S.Y."/>
            <person name="Proctor R.H."/>
            <person name="Regev A."/>
            <person name="Ruiz-Roldan M.C."/>
            <person name="Sain D."/>
            <person name="Sakthikumar S."/>
            <person name="Sykes S."/>
            <person name="Schwartz D.C."/>
            <person name="Turgeon B.G."/>
            <person name="Wapinski I."/>
            <person name="Yoder O."/>
            <person name="Young S."/>
            <person name="Zeng Q."/>
            <person name="Zhou S."/>
            <person name="Galagan J."/>
            <person name="Cuomo C.A."/>
            <person name="Kistler H.C."/>
            <person name="Rep M."/>
        </authorList>
    </citation>
    <scope>NUCLEOTIDE SEQUENCE [LARGE SCALE GENOMIC DNA]</scope>
    <source>
        <strain evidence="1">4287</strain>
    </source>
</reference>
<organism evidence="1 2">
    <name type="scientific">Fusarium oxysporum f. sp. lycopersici (strain 4287 / CBS 123668 / FGSC 9935 / NRRL 34936)</name>
    <name type="common">Fusarium vascular wilt of tomato</name>
    <dbReference type="NCBI Taxonomy" id="426428"/>
    <lineage>
        <taxon>Eukaryota</taxon>
        <taxon>Fungi</taxon>
        <taxon>Dikarya</taxon>
        <taxon>Ascomycota</taxon>
        <taxon>Pezizomycotina</taxon>
        <taxon>Sordariomycetes</taxon>
        <taxon>Hypocreomycetidae</taxon>
        <taxon>Hypocreales</taxon>
        <taxon>Nectriaceae</taxon>
        <taxon>Fusarium</taxon>
        <taxon>Fusarium oxysporum species complex</taxon>
    </lineage>
</organism>
<evidence type="ECO:0000313" key="2">
    <source>
        <dbReference type="Proteomes" id="UP000009097"/>
    </source>
</evidence>
<proteinExistence type="predicted"/>
<sequence length="71" mass="7565">MSRRGPPNTSSSQHKVTVFGSAWPCLLSVANLLNQLSGAIPQIISNKDENATPSPDDEELGSLILFVSVDL</sequence>
<dbReference type="AlphaFoldDB" id="A0A0J9VFN1"/>
<accession>A0A0J9VFN1</accession>
<dbReference type="EMBL" id="DS231708">
    <property type="protein sequence ID" value="KNB10109.1"/>
    <property type="molecule type" value="Genomic_DNA"/>
</dbReference>
<dbReference type="VEuPathDB" id="FungiDB:FOXG_20307"/>
<dbReference type="KEGG" id="fox:FOXG_20307"/>
<evidence type="ECO:0000313" key="1">
    <source>
        <dbReference type="EMBL" id="KNB10109.1"/>
    </source>
</evidence>